<comment type="subcellular location">
    <subcellularLocation>
        <location evidence="1">Cytoplasm</location>
    </subcellularLocation>
</comment>
<keyword evidence="2" id="KW-0813">Transport</keyword>
<reference evidence="8" key="1">
    <citation type="submission" date="2020-04" db="EMBL/GenBank/DDBJ databases">
        <title>Deep metagenomics examines the oral microbiome during advanced dental caries in children, revealing novel taxa and co-occurrences with host molecules.</title>
        <authorList>
            <person name="Baker J.L."/>
            <person name="Morton J.T."/>
            <person name="Dinis M."/>
            <person name="Alvarez R."/>
            <person name="Tran N.C."/>
            <person name="Knight R."/>
            <person name="Edlund A."/>
        </authorList>
    </citation>
    <scope>NUCLEOTIDE SEQUENCE</scope>
    <source>
        <strain evidence="8">JCVI_38_bin.5</strain>
    </source>
</reference>
<sequence>MGLWSKVKNVFVSANDDETPQKATFTTRENTVYAPCSGVLVSIQEVHDEIISSGLFGEGYGILPVGLDCIYAPCDARVTATNVTNHSIGLTTESGIEILIHIGVDTVKMNGKGFKRFVHANNNVKAGTPLIAFDSLGIESAGYENVIVITVTNADEFSHIDLVGESGTLVGGRPLVKLGDPILHVSR</sequence>
<evidence type="ECO:0000256" key="3">
    <source>
        <dbReference type="ARBA" id="ARBA00022597"/>
    </source>
</evidence>
<evidence type="ECO:0000256" key="4">
    <source>
        <dbReference type="ARBA" id="ARBA00022679"/>
    </source>
</evidence>
<evidence type="ECO:0000256" key="2">
    <source>
        <dbReference type="ARBA" id="ARBA00022448"/>
    </source>
</evidence>
<dbReference type="InterPro" id="IPR001127">
    <property type="entry name" value="PTS_EIIA_1_perm"/>
</dbReference>
<protein>
    <submittedName>
        <fullName evidence="8">PTS glucose transporter subunit IIA</fullName>
    </submittedName>
</protein>
<dbReference type="SUPFAM" id="SSF51261">
    <property type="entry name" value="Duplicated hybrid motif"/>
    <property type="match status" value="1"/>
</dbReference>
<dbReference type="AlphaFoldDB" id="A0A930YS24"/>
<dbReference type="PROSITE" id="PS00371">
    <property type="entry name" value="PTS_EIIA_TYPE_1_HIS"/>
    <property type="match status" value="1"/>
</dbReference>
<keyword evidence="4" id="KW-0808">Transferase</keyword>
<dbReference type="NCBIfam" id="TIGR00830">
    <property type="entry name" value="PTBA"/>
    <property type="match status" value="1"/>
</dbReference>
<comment type="caution">
    <text evidence="8">The sequence shown here is derived from an EMBL/GenBank/DDBJ whole genome shotgun (WGS) entry which is preliminary data.</text>
</comment>
<dbReference type="InterPro" id="IPR050890">
    <property type="entry name" value="PTS_EIIA_component"/>
</dbReference>
<dbReference type="GO" id="GO:0005737">
    <property type="term" value="C:cytoplasm"/>
    <property type="evidence" value="ECO:0007669"/>
    <property type="project" value="UniProtKB-SubCell"/>
</dbReference>
<evidence type="ECO:0000313" key="9">
    <source>
        <dbReference type="Proteomes" id="UP000698335"/>
    </source>
</evidence>
<dbReference type="PANTHER" id="PTHR45008:SF1">
    <property type="entry name" value="PTS SYSTEM GLUCOSE-SPECIFIC EIIA COMPONENT"/>
    <property type="match status" value="1"/>
</dbReference>
<feature type="domain" description="PTS EIIA type-1" evidence="7">
    <location>
        <begin position="48"/>
        <end position="153"/>
    </location>
</feature>
<keyword evidence="5" id="KW-0598">Phosphotransferase system</keyword>
<evidence type="ECO:0000259" key="7">
    <source>
        <dbReference type="PROSITE" id="PS51093"/>
    </source>
</evidence>
<gene>
    <name evidence="8" type="ORF">HXK26_04350</name>
</gene>
<name>A0A930YS24_9ACTN</name>
<organism evidence="8 9">
    <name type="scientific">Lancefieldella rimae</name>
    <dbReference type="NCBI Taxonomy" id="1383"/>
    <lineage>
        <taxon>Bacteria</taxon>
        <taxon>Bacillati</taxon>
        <taxon>Actinomycetota</taxon>
        <taxon>Coriobacteriia</taxon>
        <taxon>Coriobacteriales</taxon>
        <taxon>Atopobiaceae</taxon>
        <taxon>Lancefieldella</taxon>
    </lineage>
</organism>
<evidence type="ECO:0000256" key="6">
    <source>
        <dbReference type="ARBA" id="ARBA00022777"/>
    </source>
</evidence>
<evidence type="ECO:0000256" key="5">
    <source>
        <dbReference type="ARBA" id="ARBA00022683"/>
    </source>
</evidence>
<evidence type="ECO:0000256" key="1">
    <source>
        <dbReference type="ARBA" id="ARBA00004496"/>
    </source>
</evidence>
<dbReference type="EMBL" id="JABZGW010000164">
    <property type="protein sequence ID" value="MBF4807906.1"/>
    <property type="molecule type" value="Genomic_DNA"/>
</dbReference>
<evidence type="ECO:0000313" key="8">
    <source>
        <dbReference type="EMBL" id="MBF4807906.1"/>
    </source>
</evidence>
<dbReference type="Pfam" id="PF00358">
    <property type="entry name" value="PTS_EIIA_1"/>
    <property type="match status" value="1"/>
</dbReference>
<proteinExistence type="predicted"/>
<keyword evidence="3 8" id="KW-0762">Sugar transport</keyword>
<dbReference type="Proteomes" id="UP000698335">
    <property type="component" value="Unassembled WGS sequence"/>
</dbReference>
<dbReference type="InterPro" id="IPR011055">
    <property type="entry name" value="Dup_hybrid_motif"/>
</dbReference>
<keyword evidence="6" id="KW-0418">Kinase</keyword>
<accession>A0A930YS24</accession>
<dbReference type="GO" id="GO:0016301">
    <property type="term" value="F:kinase activity"/>
    <property type="evidence" value="ECO:0007669"/>
    <property type="project" value="UniProtKB-KW"/>
</dbReference>
<dbReference type="PANTHER" id="PTHR45008">
    <property type="entry name" value="PTS SYSTEM GLUCOSE-SPECIFIC EIIA COMPONENT"/>
    <property type="match status" value="1"/>
</dbReference>
<dbReference type="Gene3D" id="2.70.70.10">
    <property type="entry name" value="Glucose Permease (Domain IIA)"/>
    <property type="match status" value="1"/>
</dbReference>
<dbReference type="GO" id="GO:0009401">
    <property type="term" value="P:phosphoenolpyruvate-dependent sugar phosphotransferase system"/>
    <property type="evidence" value="ECO:0007669"/>
    <property type="project" value="UniProtKB-KW"/>
</dbReference>
<dbReference type="PROSITE" id="PS51093">
    <property type="entry name" value="PTS_EIIA_TYPE_1"/>
    <property type="match status" value="1"/>
</dbReference>